<sequence>MEVQEERDGGAARRPPDELNLPIQSGRPRSPTPQGDARDDSRGSLPPQTQRQTPDEPQQRRRKKKKKKKSPMRSGITIASLNIKGYGQHHDNAPQKWTHINQLMRDKKLAILAVQETHMDEPRREAVQQLFGKRLHIVASGDNTSPHQRAGVVIVFNKSYIKADTVSSKIIIQGRAILTSVEWGGRKTLTILTIYAPNQTGDNTSFWRKIREYFENHPRIRKPDIMMGDFNMVEDVMMGDFNMVEDVMMGDFNMVEDAIDRIPSHNDAPQQTEELMELKSLLNLQDGWRQTRPNKQSFTFHQPIANGGAKSRIDRIYATEQILEKSDEWYINHSGIDNTDHWMVSAKITNADAPYQGEGRWCIPERVVEDKVFREVARKYIATAWEELQQGQLQPRSNINNPQKIYNDLKRRILNSARRRDKLLTPKIIREIATLRKDLHAIDGSQDSSRRMTARMITDKIADLEKKRHKKIRELGKIKNRLEGETNSRYWMRINKEIKPRDFIYSLKVPNSPSNEEITASAKMADLAKKYHDELQLDGREERDEMEREICIQDALSGIASKLNNRQRNDLEKDISEDEVSQVIRLSDNNSAPGLDGATNLLWKRLVKDGEREAEDQGNEGAPKIIRIITETLNDISTHGLITHSQFAEGWMCPIYKKNDRNNIANYRPVTLLNTDYKILTKIMSIRLAEVAGDLLHESQAGFVKGRKIVDQTHLIKMVINYAEAREENGIIIALDQEKAYDKIEHDYLWRTLKEFRIPDKFINTVKSLYQHAGTSVMINGCLSNKFKVTRGVRQGDPLSCLLFDLAIEPLSIALRTSELRGVPIPGTKDKLKAVLFADDTTVFMSDLDDFYVLEGILNKWCKASGAKFNILKTQVLPIGTKHYREEFIRNRKSTSQQHQIPEGIKIVKEREMIRMLGAWMGNETNELQPWTTIIEKIESDLSRWDRSRPTLEGRKMITQFIIGGRTQYLTKVQGMPEQIEKYLQKLTRTFVWGDKKSPVKEETLHAPQMEGGKELLDIRARNEAIEIMKLKSYLQLDAERPTWARFAEGILATNIPKSTDRIPEEVRQNCFLQSWKSYQGHGSNKNPKELTKMLKIAKKYGTRIEVRRVSKSVAGQMPIWFHAEATERGLPRTKPRVTECLRTKHKIRTVGEMITLETKKNIENHKPRRNCRCHHCKAIRDTTGCENPHACYVRAGEILATLPDLWDTRKMGEDQVVEGEEVEGWLPFQGKKIATVELKDIFRIFTYGGKNLEAQTLTNVEGEKIRLATDGSCQEANTINAKAGAGIFLGLDNERNRALRVPNDLLQTNQVGEMYAALEAVKLFPGDETLEILSDSKYVIKALTSNLEKNEDRGFIGVANKDLVRQTVAALRNRRGKTHFKWVKGHQGDLLNEGADNLASQGCDQEATEFAAQEVNQRGSISGAKLQSLNQTLAYKGIREIELTKAKHKQEKTAQMLSTIQDHLADSCGTAPNENQIWKEAKSKDLSRQTRFFLWMSIHDAYKVGRYWTNTVGGDYTERGVCPHCNGEVEDMSHILTQCETPGQAEIWRLAKGLWEKKGYAWSQPKIGDILGCGNKPIKNEEGKLQRGDMRFWRILIAESAYLIWKLRCTRVIQDENRPISQREVRNKWNSMINERLDLDRKMSHKRYKKKALKTKTVLETWRGVLLNEISLPKNWIDSGGVLVGSDLQTHQENG</sequence>
<dbReference type="Proteomes" id="UP000824881">
    <property type="component" value="Unassembled WGS sequence"/>
</dbReference>
<keyword evidence="2" id="KW-1185">Reference proteome</keyword>
<accession>A0ACB7JAX7</accession>
<proteinExistence type="predicted"/>
<name>A0ACB7JAX7_PLECO</name>
<evidence type="ECO:0000313" key="1">
    <source>
        <dbReference type="EMBL" id="KAG9227360.1"/>
    </source>
</evidence>
<gene>
    <name evidence="1" type="ORF">CCMSSC00406_0004101</name>
</gene>
<organism evidence="1 2">
    <name type="scientific">Pleurotus cornucopiae</name>
    <name type="common">Cornucopia mushroom</name>
    <dbReference type="NCBI Taxonomy" id="5321"/>
    <lineage>
        <taxon>Eukaryota</taxon>
        <taxon>Fungi</taxon>
        <taxon>Dikarya</taxon>
        <taxon>Basidiomycota</taxon>
        <taxon>Agaricomycotina</taxon>
        <taxon>Agaricomycetes</taxon>
        <taxon>Agaricomycetidae</taxon>
        <taxon>Agaricales</taxon>
        <taxon>Pleurotineae</taxon>
        <taxon>Pleurotaceae</taxon>
        <taxon>Pleurotus</taxon>
    </lineage>
</organism>
<protein>
    <submittedName>
        <fullName evidence="1">Uncharacterized protein</fullName>
    </submittedName>
</protein>
<dbReference type="EMBL" id="WQMT02000001">
    <property type="protein sequence ID" value="KAG9227360.1"/>
    <property type="molecule type" value="Genomic_DNA"/>
</dbReference>
<evidence type="ECO:0000313" key="2">
    <source>
        <dbReference type="Proteomes" id="UP000824881"/>
    </source>
</evidence>
<comment type="caution">
    <text evidence="1">The sequence shown here is derived from an EMBL/GenBank/DDBJ whole genome shotgun (WGS) entry which is preliminary data.</text>
</comment>
<reference evidence="1 2" key="1">
    <citation type="journal article" date="2021" name="Appl. Environ. Microbiol.">
        <title>Genetic linkage and physical mapping for an oyster mushroom Pleurotus cornucopiae and QTL analysis for the trait cap color.</title>
        <authorList>
            <person name="Zhang Y."/>
            <person name="Gao W."/>
            <person name="Sonnenberg A."/>
            <person name="Chen Q."/>
            <person name="Zhang J."/>
            <person name="Huang C."/>
        </authorList>
    </citation>
    <scope>NUCLEOTIDE SEQUENCE [LARGE SCALE GENOMIC DNA]</scope>
    <source>
        <strain evidence="1">CCMSSC00406</strain>
    </source>
</reference>